<dbReference type="EMBL" id="KI980884">
    <property type="protein sequence ID" value="EXK23438.1"/>
    <property type="molecule type" value="Genomic_DNA"/>
</dbReference>
<accession>W9Z596</accession>
<evidence type="ECO:0000313" key="2">
    <source>
        <dbReference type="EMBL" id="EXK23438.1"/>
    </source>
</evidence>
<gene>
    <name evidence="2" type="ORF">FOMG_19782</name>
</gene>
<dbReference type="AlphaFoldDB" id="W9Z596"/>
<dbReference type="Proteomes" id="UP000030703">
    <property type="component" value="Unassembled WGS sequence"/>
</dbReference>
<reference evidence="2" key="1">
    <citation type="submission" date="2012-04" db="EMBL/GenBank/DDBJ databases">
        <title>The Genome Sequence of Fusarium oxysporum melonis.</title>
        <authorList>
            <consortium name="The Broad Institute Genome Sequencing Platform"/>
            <person name="Ma L.-J."/>
            <person name="Gale L.R."/>
            <person name="Schwartz D.C."/>
            <person name="Zhou S."/>
            <person name="Corby-Kistler H."/>
            <person name="Young S.K."/>
            <person name="Zeng Q."/>
            <person name="Gargeya S."/>
            <person name="Fitzgerald M."/>
            <person name="Haas B."/>
            <person name="Abouelleil A."/>
            <person name="Alvarado L."/>
            <person name="Arachchi H.M."/>
            <person name="Berlin A."/>
            <person name="Brown A."/>
            <person name="Chapman S.B."/>
            <person name="Chen Z."/>
            <person name="Dunbar C."/>
            <person name="Freedman E."/>
            <person name="Gearin G."/>
            <person name="Goldberg J."/>
            <person name="Griggs A."/>
            <person name="Gujja S."/>
            <person name="Heiman D."/>
            <person name="Howarth C."/>
            <person name="Larson L."/>
            <person name="Lui A."/>
            <person name="MacDonald P.J.P."/>
            <person name="Montmayeur A."/>
            <person name="Murphy C."/>
            <person name="Neiman D."/>
            <person name="Pearson M."/>
            <person name="Priest M."/>
            <person name="Roberts A."/>
            <person name="Saif S."/>
            <person name="Shea T."/>
            <person name="Shenoy N."/>
            <person name="Sisk P."/>
            <person name="Stolte C."/>
            <person name="Sykes S."/>
            <person name="Wortman J."/>
            <person name="Nusbaum C."/>
            <person name="Birren B."/>
        </authorList>
    </citation>
    <scope>NUCLEOTIDE SEQUENCE</scope>
    <source>
        <strain evidence="2">26406</strain>
    </source>
</reference>
<reference evidence="2" key="2">
    <citation type="submission" date="2014-02" db="EMBL/GenBank/DDBJ databases">
        <title>Annotation of the Genome Sequence of Fusarium oxysporum f. sp. melonis 26406.</title>
        <authorList>
            <consortium name="The Broad Institute Genomics Platform"/>
            <person name="Ma L.-J."/>
            <person name="Corby-Kistler H."/>
            <person name="Broz K."/>
            <person name="Gale L.R."/>
            <person name="Jonkers W."/>
            <person name="O'Donnell K."/>
            <person name="Ploetz R."/>
            <person name="Steinberg C."/>
            <person name="Schwartz D.C."/>
            <person name="VanEtten H."/>
            <person name="Zhou S."/>
            <person name="Young S.K."/>
            <person name="Zeng Q."/>
            <person name="Gargeya S."/>
            <person name="Fitzgerald M."/>
            <person name="Abouelleil A."/>
            <person name="Alvarado L."/>
            <person name="Chapman S.B."/>
            <person name="Gainer-Dewar J."/>
            <person name="Goldberg J."/>
            <person name="Griggs A."/>
            <person name="Gujja S."/>
            <person name="Hansen M."/>
            <person name="Howarth C."/>
            <person name="Imamovic A."/>
            <person name="Ireland A."/>
            <person name="Larimer J."/>
            <person name="McCowan C."/>
            <person name="Murphy C."/>
            <person name="Pearson M."/>
            <person name="Poon T.W."/>
            <person name="Priest M."/>
            <person name="Roberts A."/>
            <person name="Saif S."/>
            <person name="Shea T."/>
            <person name="Sykes S."/>
            <person name="Wortman J."/>
            <person name="Nusbaum C."/>
            <person name="Birren B."/>
        </authorList>
    </citation>
    <scope>NUCLEOTIDE SEQUENCE</scope>
    <source>
        <strain evidence="2">26406</strain>
    </source>
</reference>
<dbReference type="HOGENOM" id="CLU_141746_0_0_1"/>
<sequence>MSTSNESLPYEQPRKEDTQLSSCRDIREKSISMVRAEGEPTSRIQYLFQGLRLRSLFTVPEHEALQNYNDEFTAQISKSSESVFHAGKKRFLSDSNGPATKRQKAADSVDRFNNRYWCNNDLENSERTS</sequence>
<dbReference type="VEuPathDB" id="FungiDB:FOMG_19782"/>
<organism evidence="2">
    <name type="scientific">Fusarium oxysporum f. sp. melonis 26406</name>
    <dbReference type="NCBI Taxonomy" id="1089452"/>
    <lineage>
        <taxon>Eukaryota</taxon>
        <taxon>Fungi</taxon>
        <taxon>Dikarya</taxon>
        <taxon>Ascomycota</taxon>
        <taxon>Pezizomycotina</taxon>
        <taxon>Sordariomycetes</taxon>
        <taxon>Hypocreomycetidae</taxon>
        <taxon>Hypocreales</taxon>
        <taxon>Nectriaceae</taxon>
        <taxon>Fusarium</taxon>
        <taxon>Fusarium oxysporum species complex</taxon>
    </lineage>
</organism>
<feature type="compositionally biased region" description="Basic and acidic residues" evidence="1">
    <location>
        <begin position="12"/>
        <end position="22"/>
    </location>
</feature>
<evidence type="ECO:0000256" key="1">
    <source>
        <dbReference type="SAM" id="MobiDB-lite"/>
    </source>
</evidence>
<proteinExistence type="predicted"/>
<protein>
    <submittedName>
        <fullName evidence="2">Uncharacterized protein</fullName>
    </submittedName>
</protein>
<feature type="region of interest" description="Disordered" evidence="1">
    <location>
        <begin position="1"/>
        <end position="22"/>
    </location>
</feature>
<name>W9Z596_FUSOX</name>